<keyword evidence="1" id="KW-1133">Transmembrane helix</keyword>
<reference evidence="2 3" key="1">
    <citation type="submission" date="2020-03" db="EMBL/GenBank/DDBJ databases">
        <title>Bradyrhizobium diversity isolated from nodules of Indigofera sp.</title>
        <authorList>
            <person name="Klepa M."/>
            <person name="Helene L."/>
            <person name="Hungria M."/>
        </authorList>
    </citation>
    <scope>NUCLEOTIDE SEQUENCE [LARGE SCALE GENOMIC DNA]</scope>
    <source>
        <strain evidence="2 3">WSM 1791</strain>
    </source>
</reference>
<evidence type="ECO:0000313" key="2">
    <source>
        <dbReference type="EMBL" id="NOJ43765.1"/>
    </source>
</evidence>
<dbReference type="Proteomes" id="UP000544122">
    <property type="component" value="Unassembled WGS sequence"/>
</dbReference>
<dbReference type="RefSeq" id="WP_171582959.1">
    <property type="nucleotide sequence ID" value="NZ_JAAVLX010000011.1"/>
</dbReference>
<dbReference type="EMBL" id="JAAVLX010000011">
    <property type="protein sequence ID" value="NOJ43765.1"/>
    <property type="molecule type" value="Genomic_DNA"/>
</dbReference>
<evidence type="ECO:0000256" key="1">
    <source>
        <dbReference type="SAM" id="Phobius"/>
    </source>
</evidence>
<feature type="transmembrane region" description="Helical" evidence="1">
    <location>
        <begin position="32"/>
        <end position="49"/>
    </location>
</feature>
<keyword evidence="1" id="KW-0472">Membrane</keyword>
<evidence type="ECO:0000313" key="3">
    <source>
        <dbReference type="Proteomes" id="UP000544122"/>
    </source>
</evidence>
<gene>
    <name evidence="2" type="ORF">HCN58_30125</name>
</gene>
<keyword evidence="3" id="KW-1185">Reference proteome</keyword>
<accession>A0A7Y4GXH9</accession>
<sequence length="55" mass="6010">MKIVLALLAWTAVLAGGWVIWMASQLYQVRPGVFGAEGLAVVFAVWMMLEARKCG</sequence>
<keyword evidence="1" id="KW-0812">Transmembrane</keyword>
<organism evidence="2 3">
    <name type="scientific">Bradyrhizobium australiense</name>
    <dbReference type="NCBI Taxonomy" id="2721161"/>
    <lineage>
        <taxon>Bacteria</taxon>
        <taxon>Pseudomonadati</taxon>
        <taxon>Pseudomonadota</taxon>
        <taxon>Alphaproteobacteria</taxon>
        <taxon>Hyphomicrobiales</taxon>
        <taxon>Nitrobacteraceae</taxon>
        <taxon>Bradyrhizobium</taxon>
    </lineage>
</organism>
<proteinExistence type="predicted"/>
<name>A0A7Y4GXH9_9BRAD</name>
<dbReference type="AlphaFoldDB" id="A0A7Y4GXH9"/>
<comment type="caution">
    <text evidence="2">The sequence shown here is derived from an EMBL/GenBank/DDBJ whole genome shotgun (WGS) entry which is preliminary data.</text>
</comment>
<protein>
    <submittedName>
        <fullName evidence="2">Uncharacterized protein</fullName>
    </submittedName>
</protein>